<sequence length="180" mass="20897">MGRIYIHPRLVDQIDRYNIMNVQWSVVAYFETGIEFMGWERGLDLHAGFFTYRQIKAATNFNAANKIREGGFGSVYKLSHFLQNQSKEVVNLLFGCCIEREQLLLVYEYMENNSLAHALFGKSEKAISIILGMIEKATKFYKGFRSANQKQLEDRDRLLQVVRLDNTILLFLALLNEEKS</sequence>
<name>A0AAW0JUK5_QUESU</name>
<dbReference type="Gene3D" id="1.10.510.10">
    <property type="entry name" value="Transferase(Phosphotransferase) domain 1"/>
    <property type="match status" value="1"/>
</dbReference>
<evidence type="ECO:0000313" key="2">
    <source>
        <dbReference type="EMBL" id="KAK7830202.1"/>
    </source>
</evidence>
<evidence type="ECO:0000313" key="3">
    <source>
        <dbReference type="Proteomes" id="UP000237347"/>
    </source>
</evidence>
<keyword evidence="3" id="KW-1185">Reference proteome</keyword>
<comment type="caution">
    <text evidence="2">The sequence shown here is derived from an EMBL/GenBank/DDBJ whole genome shotgun (WGS) entry which is preliminary data.</text>
</comment>
<dbReference type="InterPro" id="IPR051824">
    <property type="entry name" value="LRR_Rcpt-Like_S/T_Kinase"/>
</dbReference>
<dbReference type="InterPro" id="IPR011009">
    <property type="entry name" value="Kinase-like_dom_sf"/>
</dbReference>
<reference evidence="2 3" key="1">
    <citation type="journal article" date="2018" name="Sci. Data">
        <title>The draft genome sequence of cork oak.</title>
        <authorList>
            <person name="Ramos A.M."/>
            <person name="Usie A."/>
            <person name="Barbosa P."/>
            <person name="Barros P.M."/>
            <person name="Capote T."/>
            <person name="Chaves I."/>
            <person name="Simoes F."/>
            <person name="Abreu I."/>
            <person name="Carrasquinho I."/>
            <person name="Faro C."/>
            <person name="Guimaraes J.B."/>
            <person name="Mendonca D."/>
            <person name="Nobrega F."/>
            <person name="Rodrigues L."/>
            <person name="Saibo N.J.M."/>
            <person name="Varela M.C."/>
            <person name="Egas C."/>
            <person name="Matos J."/>
            <person name="Miguel C.M."/>
            <person name="Oliveira M.M."/>
            <person name="Ricardo C.P."/>
            <person name="Goncalves S."/>
        </authorList>
    </citation>
    <scope>NUCLEOTIDE SEQUENCE [LARGE SCALE GENOMIC DNA]</scope>
    <source>
        <strain evidence="3">cv. HL8</strain>
    </source>
</reference>
<dbReference type="PANTHER" id="PTHR48006">
    <property type="entry name" value="LEUCINE-RICH REPEAT-CONTAINING PROTEIN DDB_G0281931-RELATED"/>
    <property type="match status" value="1"/>
</dbReference>
<evidence type="ECO:0000256" key="1">
    <source>
        <dbReference type="ARBA" id="ARBA00004479"/>
    </source>
</evidence>
<protein>
    <submittedName>
        <fullName evidence="2">Lrr receptor-like serine/threonine-protein kinase</fullName>
    </submittedName>
</protein>
<dbReference type="AlphaFoldDB" id="A0AAW0JUK5"/>
<dbReference type="EMBL" id="PKMF04000466">
    <property type="protein sequence ID" value="KAK7830202.1"/>
    <property type="molecule type" value="Genomic_DNA"/>
</dbReference>
<dbReference type="GO" id="GO:0016020">
    <property type="term" value="C:membrane"/>
    <property type="evidence" value="ECO:0007669"/>
    <property type="project" value="UniProtKB-SubCell"/>
</dbReference>
<dbReference type="SUPFAM" id="SSF56112">
    <property type="entry name" value="Protein kinase-like (PK-like)"/>
    <property type="match status" value="1"/>
</dbReference>
<gene>
    <name evidence="2" type="ORF">CFP56_028478</name>
</gene>
<comment type="subcellular location">
    <subcellularLocation>
        <location evidence="1">Membrane</location>
        <topology evidence="1">Single-pass type I membrane protein</topology>
    </subcellularLocation>
</comment>
<proteinExistence type="predicted"/>
<dbReference type="PANTHER" id="PTHR48006:SF66">
    <property type="entry name" value="PROTEIN KINASE DOMAIN-CONTAINING PROTEIN"/>
    <property type="match status" value="1"/>
</dbReference>
<dbReference type="GO" id="GO:0016301">
    <property type="term" value="F:kinase activity"/>
    <property type="evidence" value="ECO:0007669"/>
    <property type="project" value="UniProtKB-KW"/>
</dbReference>
<organism evidence="2 3">
    <name type="scientific">Quercus suber</name>
    <name type="common">Cork oak</name>
    <dbReference type="NCBI Taxonomy" id="58331"/>
    <lineage>
        <taxon>Eukaryota</taxon>
        <taxon>Viridiplantae</taxon>
        <taxon>Streptophyta</taxon>
        <taxon>Embryophyta</taxon>
        <taxon>Tracheophyta</taxon>
        <taxon>Spermatophyta</taxon>
        <taxon>Magnoliopsida</taxon>
        <taxon>eudicotyledons</taxon>
        <taxon>Gunneridae</taxon>
        <taxon>Pentapetalae</taxon>
        <taxon>rosids</taxon>
        <taxon>fabids</taxon>
        <taxon>Fagales</taxon>
        <taxon>Fagaceae</taxon>
        <taxon>Quercus</taxon>
    </lineage>
</organism>
<accession>A0AAW0JUK5</accession>
<dbReference type="Proteomes" id="UP000237347">
    <property type="component" value="Unassembled WGS sequence"/>
</dbReference>